<reference evidence="4 5" key="1">
    <citation type="journal article" date="2024" name="Nat. Commun.">
        <title>Phylogenomics reveals the evolutionary origins of lichenization in chlorophyte algae.</title>
        <authorList>
            <person name="Puginier C."/>
            <person name="Libourel C."/>
            <person name="Otte J."/>
            <person name="Skaloud P."/>
            <person name="Haon M."/>
            <person name="Grisel S."/>
            <person name="Petersen M."/>
            <person name="Berrin J.G."/>
            <person name="Delaux P.M."/>
            <person name="Dal Grande F."/>
            <person name="Keller J."/>
        </authorList>
    </citation>
    <scope>NUCLEOTIDE SEQUENCE [LARGE SCALE GENOMIC DNA]</scope>
    <source>
        <strain evidence="4 5">SAG 2043</strain>
    </source>
</reference>
<dbReference type="InterPro" id="IPR036770">
    <property type="entry name" value="Ankyrin_rpt-contain_sf"/>
</dbReference>
<dbReference type="PANTHER" id="PTHR24171:SF9">
    <property type="entry name" value="ANKYRIN REPEAT DOMAIN-CONTAINING PROTEIN 39"/>
    <property type="match status" value="1"/>
</dbReference>
<dbReference type="Gene3D" id="1.25.40.20">
    <property type="entry name" value="Ankyrin repeat-containing domain"/>
    <property type="match status" value="1"/>
</dbReference>
<gene>
    <name evidence="4" type="ORF">WJX72_005291</name>
</gene>
<feature type="repeat" description="ANK" evidence="3">
    <location>
        <begin position="100"/>
        <end position="120"/>
    </location>
</feature>
<evidence type="ECO:0000256" key="2">
    <source>
        <dbReference type="ARBA" id="ARBA00023043"/>
    </source>
</evidence>
<dbReference type="PROSITE" id="PS50297">
    <property type="entry name" value="ANK_REP_REGION"/>
    <property type="match status" value="3"/>
</dbReference>
<dbReference type="Pfam" id="PF12796">
    <property type="entry name" value="Ank_2"/>
    <property type="match status" value="1"/>
</dbReference>
<dbReference type="Proteomes" id="UP001489004">
    <property type="component" value="Unassembled WGS sequence"/>
</dbReference>
<accession>A0AAW1P4H1</accession>
<dbReference type="EMBL" id="JALJOR010000016">
    <property type="protein sequence ID" value="KAK9805194.1"/>
    <property type="molecule type" value="Genomic_DNA"/>
</dbReference>
<evidence type="ECO:0000256" key="1">
    <source>
        <dbReference type="ARBA" id="ARBA00022737"/>
    </source>
</evidence>
<dbReference type="InterPro" id="IPR002110">
    <property type="entry name" value="Ankyrin_rpt"/>
</dbReference>
<feature type="repeat" description="ANK" evidence="3">
    <location>
        <begin position="67"/>
        <end position="99"/>
    </location>
</feature>
<name>A0AAW1P4H1_9CHLO</name>
<dbReference type="PROSITE" id="PS50088">
    <property type="entry name" value="ANK_REPEAT"/>
    <property type="match status" value="3"/>
</dbReference>
<dbReference type="AlphaFoldDB" id="A0AAW1P4H1"/>
<keyword evidence="5" id="KW-1185">Reference proteome</keyword>
<evidence type="ECO:0008006" key="6">
    <source>
        <dbReference type="Google" id="ProtNLM"/>
    </source>
</evidence>
<feature type="repeat" description="ANK" evidence="3">
    <location>
        <begin position="33"/>
        <end position="65"/>
    </location>
</feature>
<protein>
    <recommendedName>
        <fullName evidence="6">Ankyrin</fullName>
    </recommendedName>
</protein>
<dbReference type="Pfam" id="PF13637">
    <property type="entry name" value="Ank_4"/>
    <property type="match status" value="1"/>
</dbReference>
<proteinExistence type="predicted"/>
<comment type="caution">
    <text evidence="4">The sequence shown here is derived from an EMBL/GenBank/DDBJ whole genome shotgun (WGS) entry which is preliminary data.</text>
</comment>
<dbReference type="PANTHER" id="PTHR24171">
    <property type="entry name" value="ANKYRIN REPEAT DOMAIN-CONTAINING PROTEIN 39-RELATED"/>
    <property type="match status" value="1"/>
</dbReference>
<keyword evidence="2 3" id="KW-0040">ANK repeat</keyword>
<evidence type="ECO:0000313" key="5">
    <source>
        <dbReference type="Proteomes" id="UP001489004"/>
    </source>
</evidence>
<sequence length="151" mass="16007">MSKAAQKGDVNKLERLLDKRPDLISSDGLEGQTGYTPLHYASREGRLAAVNLLLQRGADPNKATQAGSATSLHRAAFMGHLQVVELLLKHGACGILQDADGETALHKAAAQGHLKVAELLAARFPDALQMRDRKGHTPAEAATGDVTGKLI</sequence>
<keyword evidence="1" id="KW-0677">Repeat</keyword>
<organism evidence="4 5">
    <name type="scientific">[Myrmecia] bisecta</name>
    <dbReference type="NCBI Taxonomy" id="41462"/>
    <lineage>
        <taxon>Eukaryota</taxon>
        <taxon>Viridiplantae</taxon>
        <taxon>Chlorophyta</taxon>
        <taxon>core chlorophytes</taxon>
        <taxon>Trebouxiophyceae</taxon>
        <taxon>Trebouxiales</taxon>
        <taxon>Trebouxiaceae</taxon>
        <taxon>Myrmecia</taxon>
    </lineage>
</organism>
<dbReference type="SMART" id="SM00248">
    <property type="entry name" value="ANK"/>
    <property type="match status" value="3"/>
</dbReference>
<evidence type="ECO:0000313" key="4">
    <source>
        <dbReference type="EMBL" id="KAK9805194.1"/>
    </source>
</evidence>
<evidence type="ECO:0000256" key="3">
    <source>
        <dbReference type="PROSITE-ProRule" id="PRU00023"/>
    </source>
</evidence>
<dbReference type="SUPFAM" id="SSF48403">
    <property type="entry name" value="Ankyrin repeat"/>
    <property type="match status" value="1"/>
</dbReference>